<dbReference type="InterPro" id="IPR025847">
    <property type="entry name" value="MEDS_domain"/>
</dbReference>
<proteinExistence type="predicted"/>
<protein>
    <recommendedName>
        <fullName evidence="1">MEDS domain-containing protein</fullName>
    </recommendedName>
</protein>
<organism evidence="2 3">
    <name type="scientific">Geodermatophilus saharensis</name>
    <dbReference type="NCBI Taxonomy" id="1137994"/>
    <lineage>
        <taxon>Bacteria</taxon>
        <taxon>Bacillati</taxon>
        <taxon>Actinomycetota</taxon>
        <taxon>Actinomycetes</taxon>
        <taxon>Geodermatophilales</taxon>
        <taxon>Geodermatophilaceae</taxon>
        <taxon>Geodermatophilus</taxon>
    </lineage>
</organism>
<sequence length="299" mass="31118">MTATSAVHRCAFHAGAEEAGRVAVELCRRAVAAGSPVVAHVDDAVRRALTEELPGAPVTFAPQQRLVRVPPRELADEWSRLLAPGSGRRVAVLSQPPPALLSDAARWRSAEHEATAAVAVRPVELSCLVDTAAAPPAAVATARSTHPLLWCSGTDLPNPELEAAPRPAAGTELARRTLDPHAAAGNRAWWTAVMADAGLSGTLRDELVLVLHEAVRTAADLSGHPDGVPVRVARDGAAVACEVAVAGAYPALHPHEVPADRRLLLLWLAEKVSPAVSLAVLPAGSGSRFVVRAEHPDGG</sequence>
<dbReference type="OrthoDB" id="5174199at2"/>
<evidence type="ECO:0000259" key="1">
    <source>
        <dbReference type="Pfam" id="PF14417"/>
    </source>
</evidence>
<dbReference type="RefSeq" id="WP_089403474.1">
    <property type="nucleotide sequence ID" value="NZ_FZOH01000003.1"/>
</dbReference>
<dbReference type="Proteomes" id="UP000198386">
    <property type="component" value="Unassembled WGS sequence"/>
</dbReference>
<dbReference type="EMBL" id="FZOH01000003">
    <property type="protein sequence ID" value="SNS20841.1"/>
    <property type="molecule type" value="Genomic_DNA"/>
</dbReference>
<feature type="domain" description="MEDS" evidence="1">
    <location>
        <begin position="8"/>
        <end position="147"/>
    </location>
</feature>
<evidence type="ECO:0000313" key="3">
    <source>
        <dbReference type="Proteomes" id="UP000198386"/>
    </source>
</evidence>
<dbReference type="Pfam" id="PF14417">
    <property type="entry name" value="MEDS"/>
    <property type="match status" value="1"/>
</dbReference>
<gene>
    <name evidence="2" type="ORF">SAMN04488107_1697</name>
</gene>
<dbReference type="AlphaFoldDB" id="A0A239CMC7"/>
<evidence type="ECO:0000313" key="2">
    <source>
        <dbReference type="EMBL" id="SNS20841.1"/>
    </source>
</evidence>
<accession>A0A239CMC7</accession>
<keyword evidence="3" id="KW-1185">Reference proteome</keyword>
<reference evidence="3" key="1">
    <citation type="submission" date="2017-06" db="EMBL/GenBank/DDBJ databases">
        <authorList>
            <person name="Varghese N."/>
            <person name="Submissions S."/>
        </authorList>
    </citation>
    <scope>NUCLEOTIDE SEQUENCE [LARGE SCALE GENOMIC DNA]</scope>
    <source>
        <strain evidence="3">DSM 45423</strain>
    </source>
</reference>
<name>A0A239CMC7_9ACTN</name>